<dbReference type="STRING" id="407821.A0A087UPA3"/>
<feature type="transmembrane region" description="Helical" evidence="5">
    <location>
        <begin position="231"/>
        <end position="253"/>
    </location>
</feature>
<feature type="transmembrane region" description="Helical" evidence="5">
    <location>
        <begin position="131"/>
        <end position="152"/>
    </location>
</feature>
<gene>
    <name evidence="7" type="ORF">X975_27114</name>
</gene>
<keyword evidence="8" id="KW-1185">Reference proteome</keyword>
<dbReference type="Pfam" id="PF00664">
    <property type="entry name" value="ABC_membrane"/>
    <property type="match status" value="1"/>
</dbReference>
<organism evidence="7 8">
    <name type="scientific">Stegodyphus mimosarum</name>
    <name type="common">African social velvet spider</name>
    <dbReference type="NCBI Taxonomy" id="407821"/>
    <lineage>
        <taxon>Eukaryota</taxon>
        <taxon>Metazoa</taxon>
        <taxon>Ecdysozoa</taxon>
        <taxon>Arthropoda</taxon>
        <taxon>Chelicerata</taxon>
        <taxon>Arachnida</taxon>
        <taxon>Araneae</taxon>
        <taxon>Araneomorphae</taxon>
        <taxon>Entelegynae</taxon>
        <taxon>Eresoidea</taxon>
        <taxon>Eresidae</taxon>
        <taxon>Stegodyphus</taxon>
    </lineage>
</organism>
<feature type="non-terminal residue" evidence="7">
    <location>
        <position position="279"/>
    </location>
</feature>
<reference evidence="7 8" key="1">
    <citation type="submission" date="2013-11" db="EMBL/GenBank/DDBJ databases">
        <title>Genome sequencing of Stegodyphus mimosarum.</title>
        <authorList>
            <person name="Bechsgaard J."/>
        </authorList>
    </citation>
    <scope>NUCLEOTIDE SEQUENCE [LARGE SCALE GENOMIC DNA]</scope>
</reference>
<dbReference type="PANTHER" id="PTHR43394:SF1">
    <property type="entry name" value="ATP-BINDING CASSETTE SUB-FAMILY B MEMBER 10, MITOCHONDRIAL"/>
    <property type="match status" value="1"/>
</dbReference>
<evidence type="ECO:0000256" key="3">
    <source>
        <dbReference type="ARBA" id="ARBA00022989"/>
    </source>
</evidence>
<evidence type="ECO:0000256" key="2">
    <source>
        <dbReference type="ARBA" id="ARBA00022692"/>
    </source>
</evidence>
<keyword evidence="2 5" id="KW-0812">Transmembrane</keyword>
<dbReference type="PROSITE" id="PS50929">
    <property type="entry name" value="ABC_TM1F"/>
    <property type="match status" value="1"/>
</dbReference>
<evidence type="ECO:0000259" key="6">
    <source>
        <dbReference type="PROSITE" id="PS50929"/>
    </source>
</evidence>
<dbReference type="OrthoDB" id="6500128at2759"/>
<comment type="subcellular location">
    <subcellularLocation>
        <location evidence="1">Membrane</location>
        <topology evidence="1">Multi-pass membrane protein</topology>
    </subcellularLocation>
</comment>
<evidence type="ECO:0000256" key="1">
    <source>
        <dbReference type="ARBA" id="ARBA00004141"/>
    </source>
</evidence>
<name>A0A087UPA3_STEMI</name>
<feature type="domain" description="ABC transmembrane type-1" evidence="6">
    <location>
        <begin position="91"/>
        <end position="279"/>
    </location>
</feature>
<evidence type="ECO:0000313" key="7">
    <source>
        <dbReference type="EMBL" id="KFM79192.1"/>
    </source>
</evidence>
<dbReference type="GO" id="GO:0005743">
    <property type="term" value="C:mitochondrial inner membrane"/>
    <property type="evidence" value="ECO:0007669"/>
    <property type="project" value="TreeGrafter"/>
</dbReference>
<dbReference type="Proteomes" id="UP000054359">
    <property type="component" value="Unassembled WGS sequence"/>
</dbReference>
<dbReference type="Gene3D" id="1.20.1560.10">
    <property type="entry name" value="ABC transporter type 1, transmembrane domain"/>
    <property type="match status" value="1"/>
</dbReference>
<dbReference type="OMA" id="NNVMQSN"/>
<keyword evidence="3 5" id="KW-1133">Transmembrane helix</keyword>
<dbReference type="InterPro" id="IPR036640">
    <property type="entry name" value="ABC1_TM_sf"/>
</dbReference>
<dbReference type="GO" id="GO:0090374">
    <property type="term" value="P:oligopeptide export from mitochondrion"/>
    <property type="evidence" value="ECO:0007669"/>
    <property type="project" value="TreeGrafter"/>
</dbReference>
<dbReference type="InterPro" id="IPR011527">
    <property type="entry name" value="ABC1_TM_dom"/>
</dbReference>
<evidence type="ECO:0000256" key="4">
    <source>
        <dbReference type="ARBA" id="ARBA00023136"/>
    </source>
</evidence>
<proteinExistence type="predicted"/>
<dbReference type="EMBL" id="KK120847">
    <property type="protein sequence ID" value="KFM79192.1"/>
    <property type="molecule type" value="Genomic_DNA"/>
</dbReference>
<evidence type="ECO:0000256" key="5">
    <source>
        <dbReference type="SAM" id="Phobius"/>
    </source>
</evidence>
<feature type="transmembrane region" description="Helical" evidence="5">
    <location>
        <begin position="89"/>
        <end position="110"/>
    </location>
</feature>
<keyword evidence="7" id="KW-0547">Nucleotide-binding</keyword>
<dbReference type="SUPFAM" id="SSF90123">
    <property type="entry name" value="ABC transporter transmembrane region"/>
    <property type="match status" value="1"/>
</dbReference>
<dbReference type="PANTHER" id="PTHR43394">
    <property type="entry name" value="ATP-DEPENDENT PERMEASE MDL1, MITOCHONDRIAL"/>
    <property type="match status" value="1"/>
</dbReference>
<dbReference type="GO" id="GO:0015421">
    <property type="term" value="F:ABC-type oligopeptide transporter activity"/>
    <property type="evidence" value="ECO:0007669"/>
    <property type="project" value="TreeGrafter"/>
</dbReference>
<protein>
    <submittedName>
        <fullName evidence="7">ATP-binding cassette sub-family B member 10, mitochondrial</fullName>
    </submittedName>
</protein>
<evidence type="ECO:0000313" key="8">
    <source>
        <dbReference type="Proteomes" id="UP000054359"/>
    </source>
</evidence>
<keyword evidence="7" id="KW-0067">ATP-binding</keyword>
<dbReference type="InterPro" id="IPR039421">
    <property type="entry name" value="Type_1_exporter"/>
</dbReference>
<accession>A0A087UPA3</accession>
<keyword evidence="4 5" id="KW-0472">Membrane</keyword>
<dbReference type="AlphaFoldDB" id="A0A087UPA3"/>
<dbReference type="GO" id="GO:0005524">
    <property type="term" value="F:ATP binding"/>
    <property type="evidence" value="ECO:0007669"/>
    <property type="project" value="UniProtKB-KW"/>
</dbReference>
<sequence length="279" mass="30650">MWSCLRQSCHVKNRFLVVWNKQISAKYSILRCQAPVWQNSRITRSSALKDLFINGKNVRHASSGTSSVKNIRGELKRLLLLAKPERWRLSGAILLLLVSSSVTMAVPFCVGKLIDILSSSKEDMKSSLIDYCHVLVLIFAVGALANLGRVYLMNTSSYRIVNSLRKRAYRSILSQEVGFFDCTSTGELINRLSSDTTAVGTSITNNVSDGMRSAFSFIASSSLMVYTSPSLAMLGLMTVTPVAVIAVVSAKFLKRNSQQVQSALAGATQVAEERLSNIR</sequence>